<name>A0ABX2WHT4_9MICO</name>
<reference evidence="4" key="1">
    <citation type="submission" date="2016-06" db="EMBL/GenBank/DDBJ databases">
        <title>Genome sequencing of cellulolytic organisms.</title>
        <authorList>
            <person name="Bohra V."/>
            <person name="Dafale N.A."/>
            <person name="Purohit H.J."/>
        </authorList>
    </citation>
    <scope>NUCLEOTIDE SEQUENCE [LARGE SCALE GENOMIC DNA]</scope>
    <source>
        <strain evidence="4">ND21</strain>
    </source>
</reference>
<evidence type="ECO:0000313" key="4">
    <source>
        <dbReference type="Proteomes" id="UP000093918"/>
    </source>
</evidence>
<evidence type="ECO:0000313" key="3">
    <source>
        <dbReference type="EMBL" id="OAZ40692.1"/>
    </source>
</evidence>
<protein>
    <submittedName>
        <fullName evidence="3">Uncharacterized protein</fullName>
    </submittedName>
</protein>
<dbReference type="RefSeq" id="WP_064956279.1">
    <property type="nucleotide sequence ID" value="NZ_LZEM01000019.1"/>
</dbReference>
<proteinExistence type="predicted"/>
<organism evidence="3 4">
    <name type="scientific">Microbacterium arborescens</name>
    <dbReference type="NCBI Taxonomy" id="33883"/>
    <lineage>
        <taxon>Bacteria</taxon>
        <taxon>Bacillati</taxon>
        <taxon>Actinomycetota</taxon>
        <taxon>Actinomycetes</taxon>
        <taxon>Micrococcales</taxon>
        <taxon>Microbacteriaceae</taxon>
        <taxon>Microbacterium</taxon>
    </lineage>
</organism>
<accession>A0ABX2WHT4</accession>
<evidence type="ECO:0000259" key="2">
    <source>
        <dbReference type="Pfam" id="PF25838"/>
    </source>
</evidence>
<sequence length="601" mass="62702">MPTMWGRDAADRRRIGAWEFELRGDEFADIRRDGRRVLRSIRAVVRDRDWNTLDLVVDRVTAGETSLTMHVRTGDERMPLSGVVRAEVRGESLRVLCDLEAATPIETNRTGLVALIPPSAAGAGLSVTHSTGGVSQTALPVAISPHQPVLDIAGLRWRDGGVDVGLAFDGDVFEMEDQRNWTDASFKVYSRPLALPFPYPVAAGERVRQQITVTAEAAPTRGAAPAEDAAAESDVIGDAVIELRRAGTFPAIGLSASTAPDPAPAPASARIGTGGAASTLVELDLAWPGWPAALERAASEGPPVDVRLVLPAEAGVSDGADAAIASALSGAMAALGRLRVTRVAAFQPCGPGRHVSDEATVALLRDALDQSGLDVPVVGGARSHFTELNREQHRLPRGLAGLTFSVTPLFHSRDTEQLVESLAMQRLVATQAVEIGGGVPVHVGPVTLRPHFNDVATTAPPRPAASDLSAGYGTHLIDADDSRQHAAELAAWTIASAAALAVPGVASLTFFESWGPRGILDSDGTALPVAEAIAALAGLAGGELLSGSSPDGLVWAVGAEHRGEITVLAANLDTRPRTLTVTTPTIPPASVPLSPTTWSHL</sequence>
<dbReference type="InterPro" id="IPR058787">
    <property type="entry name" value="ApnL_M"/>
</dbReference>
<dbReference type="Proteomes" id="UP000093918">
    <property type="component" value="Unassembled WGS sequence"/>
</dbReference>
<feature type="domain" description="D-apionate lactonase TIM barrel" evidence="2">
    <location>
        <begin position="267"/>
        <end position="541"/>
    </location>
</feature>
<comment type="caution">
    <text evidence="3">The sequence shown here is derived from an EMBL/GenBank/DDBJ whole genome shotgun (WGS) entry which is preliminary data.</text>
</comment>
<dbReference type="InterPro" id="IPR058788">
    <property type="entry name" value="ApnL_N"/>
</dbReference>
<gene>
    <name evidence="3" type="ORF">A9Z40_04655</name>
</gene>
<dbReference type="Pfam" id="PF25837">
    <property type="entry name" value="Apionate_lact_N"/>
    <property type="match status" value="1"/>
</dbReference>
<dbReference type="Pfam" id="PF25838">
    <property type="entry name" value="Apionate_lact_M"/>
    <property type="match status" value="1"/>
</dbReference>
<keyword evidence="4" id="KW-1185">Reference proteome</keyword>
<feature type="domain" description="D-apionate lactonase N-terminal" evidence="1">
    <location>
        <begin position="10"/>
        <end position="216"/>
    </location>
</feature>
<dbReference type="EMBL" id="LZEM01000019">
    <property type="protein sequence ID" value="OAZ40692.1"/>
    <property type="molecule type" value="Genomic_DNA"/>
</dbReference>
<evidence type="ECO:0000259" key="1">
    <source>
        <dbReference type="Pfam" id="PF25837"/>
    </source>
</evidence>